<evidence type="ECO:0000256" key="6">
    <source>
        <dbReference type="ARBA" id="ARBA00023157"/>
    </source>
</evidence>
<evidence type="ECO:0000256" key="3">
    <source>
        <dbReference type="ARBA" id="ARBA00022968"/>
    </source>
</evidence>
<dbReference type="InterPro" id="IPR001190">
    <property type="entry name" value="SRCR"/>
</dbReference>
<dbReference type="SUPFAM" id="SSF56487">
    <property type="entry name" value="SRCR-like"/>
    <property type="match status" value="1"/>
</dbReference>
<dbReference type="GO" id="GO:0016020">
    <property type="term" value="C:membrane"/>
    <property type="evidence" value="ECO:0007669"/>
    <property type="project" value="UniProtKB-SubCell"/>
</dbReference>
<comment type="subcellular location">
    <subcellularLocation>
        <location evidence="1">Membrane</location>
        <topology evidence="1">Single-pass type II membrane protein</topology>
    </subcellularLocation>
</comment>
<evidence type="ECO:0000256" key="5">
    <source>
        <dbReference type="ARBA" id="ARBA00023136"/>
    </source>
</evidence>
<keyword evidence="2" id="KW-0812">Transmembrane</keyword>
<evidence type="ECO:0000256" key="8">
    <source>
        <dbReference type="ARBA" id="ARBA00023180"/>
    </source>
</evidence>
<dbReference type="PROSITE" id="PS50287">
    <property type="entry name" value="SRCR_2"/>
    <property type="match status" value="1"/>
</dbReference>
<feature type="compositionally biased region" description="Basic and acidic residues" evidence="10">
    <location>
        <begin position="95"/>
        <end position="115"/>
    </location>
</feature>
<keyword evidence="3" id="KW-0735">Signal-anchor</keyword>
<organism evidence="12">
    <name type="scientific">Xenopus tropicalis</name>
    <name type="common">Western clawed frog</name>
    <name type="synonym">Silurana tropicalis</name>
    <dbReference type="NCBI Taxonomy" id="8364"/>
    <lineage>
        <taxon>Eukaryota</taxon>
        <taxon>Metazoa</taxon>
        <taxon>Chordata</taxon>
        <taxon>Craniata</taxon>
        <taxon>Vertebrata</taxon>
        <taxon>Euteleostomi</taxon>
        <taxon>Amphibia</taxon>
        <taxon>Batrachia</taxon>
        <taxon>Anura</taxon>
        <taxon>Pipoidea</taxon>
        <taxon>Pipidae</taxon>
        <taxon>Xenopodinae</taxon>
        <taxon>Xenopus</taxon>
        <taxon>Silurana</taxon>
    </lineage>
</organism>
<evidence type="ECO:0000256" key="2">
    <source>
        <dbReference type="ARBA" id="ARBA00022692"/>
    </source>
</evidence>
<dbReference type="Pfam" id="PF01391">
    <property type="entry name" value="Collagen"/>
    <property type="match status" value="1"/>
</dbReference>
<dbReference type="AlphaFoldDB" id="A0A803J433"/>
<sequence>MGTVGQDGDSRATLYYSQLPGGCHLSCMSPLIPQDHLVQKGSPGVGGRLGPLAALEPKEKKEILVFKDLKEMKEESAPQGHRAPWDLMGKGPKVSLERPDPPEQKGILVREEKRVPRAQPVEPGTAGEKGETGETGREGLPGAPGRIGDKGEKGNQGSMGDPGQKGDTGESGLPGLPGANGEPGMSGPPGPKGAPGEKGNPGTQGQPGTQPAIVRLVGGTHRGRVEIFHGGNWGTICDDNWDLNDGAVVCRMLGYSRAVQAFTAGGGVGKILLDDVNCVGSETSILQCTKPNWEAHNCNHNEDAGIECGS</sequence>
<reference evidence="12" key="2">
    <citation type="submission" date="2021-03" db="UniProtKB">
        <authorList>
            <consortium name="Ensembl"/>
        </authorList>
    </citation>
    <scope>IDENTIFICATION</scope>
</reference>
<dbReference type="GeneTree" id="ENSGT00950000183074"/>
<evidence type="ECO:0000259" key="11">
    <source>
        <dbReference type="PROSITE" id="PS50287"/>
    </source>
</evidence>
<dbReference type="SMART" id="SM00202">
    <property type="entry name" value="SR"/>
    <property type="match status" value="1"/>
</dbReference>
<dbReference type="PROSITE" id="PS00420">
    <property type="entry name" value="SRCR_1"/>
    <property type="match status" value="1"/>
</dbReference>
<evidence type="ECO:0000313" key="12">
    <source>
        <dbReference type="Ensembl" id="ENSXETP00000102589"/>
    </source>
</evidence>
<reference evidence="12" key="1">
    <citation type="journal article" date="2010" name="Science">
        <title>The genome of the Western clawed frog Xenopus tropicalis.</title>
        <authorList>
            <person name="Hellsten U."/>
            <person name="Harland R.M."/>
            <person name="Gilchrist M.J."/>
            <person name="Hendrix D."/>
            <person name="Jurka J."/>
            <person name="Kapitonov V."/>
            <person name="Ovcharenko I."/>
            <person name="Putnam N.H."/>
            <person name="Shu S."/>
            <person name="Taher L."/>
            <person name="Blitz I.L."/>
            <person name="Blumberg B."/>
            <person name="Dichmann D.S."/>
            <person name="Dubchak I."/>
            <person name="Amaya E."/>
            <person name="Detter J.C."/>
            <person name="Fletcher R."/>
            <person name="Gerhard D.S."/>
            <person name="Goodstein D."/>
            <person name="Graves T."/>
            <person name="Grigoriev I.V."/>
            <person name="Grimwood J."/>
            <person name="Kawashima T."/>
            <person name="Lindquist E."/>
            <person name="Lucas S.M."/>
            <person name="Mead P.E."/>
            <person name="Mitros T."/>
            <person name="Ogino H."/>
            <person name="Ohta Y."/>
            <person name="Poliakov A.V."/>
            <person name="Pollet N."/>
            <person name="Robert J."/>
            <person name="Salamov A."/>
            <person name="Sater A.K."/>
            <person name="Schmutz J."/>
            <person name="Terry A."/>
            <person name="Vize P.D."/>
            <person name="Warren W.C."/>
            <person name="Wells D."/>
            <person name="Wills A."/>
            <person name="Wilson R.K."/>
            <person name="Zimmerman L.B."/>
            <person name="Zorn A.M."/>
            <person name="Grainger R."/>
            <person name="Grammer T."/>
            <person name="Khokha M.K."/>
            <person name="Richardson P.M."/>
            <person name="Rokhsar D.S."/>
        </authorList>
    </citation>
    <scope>NUCLEOTIDE SEQUENCE [LARGE SCALE GENOMIC DNA]</scope>
    <source>
        <strain evidence="12">Nigerian</strain>
    </source>
</reference>
<proteinExistence type="predicted"/>
<feature type="region of interest" description="Disordered" evidence="10">
    <location>
        <begin position="74"/>
        <end position="211"/>
    </location>
</feature>
<name>A0A803J433_XENTR</name>
<dbReference type="PANTHER" id="PTHR48071:SF18">
    <property type="entry name" value="DELETED IN MALIGNANT BRAIN TUMORS 1 PROTEIN-RELATED"/>
    <property type="match status" value="1"/>
</dbReference>
<feature type="domain" description="SRCR" evidence="11">
    <location>
        <begin position="214"/>
        <end position="309"/>
    </location>
</feature>
<evidence type="ECO:0000256" key="1">
    <source>
        <dbReference type="ARBA" id="ARBA00004606"/>
    </source>
</evidence>
<evidence type="ECO:0000256" key="9">
    <source>
        <dbReference type="PROSITE-ProRule" id="PRU00196"/>
    </source>
</evidence>
<dbReference type="InterPro" id="IPR036772">
    <property type="entry name" value="SRCR-like_dom_sf"/>
</dbReference>
<dbReference type="Pfam" id="PF00530">
    <property type="entry name" value="SRCR"/>
    <property type="match status" value="1"/>
</dbReference>
<evidence type="ECO:0000256" key="4">
    <source>
        <dbReference type="ARBA" id="ARBA00022989"/>
    </source>
</evidence>
<dbReference type="Ensembl" id="ENSXETT00000106107">
    <property type="protein sequence ID" value="ENSXETP00000102589"/>
    <property type="gene ID" value="ENSXETG00000044865"/>
</dbReference>
<dbReference type="InterPro" id="IPR008160">
    <property type="entry name" value="Collagen"/>
</dbReference>
<feature type="compositionally biased region" description="Basic and acidic residues" evidence="10">
    <location>
        <begin position="128"/>
        <end position="137"/>
    </location>
</feature>
<evidence type="ECO:0000256" key="10">
    <source>
        <dbReference type="SAM" id="MobiDB-lite"/>
    </source>
</evidence>
<keyword evidence="4" id="KW-1133">Transmembrane helix</keyword>
<accession>A0A803J433</accession>
<dbReference type="PANTHER" id="PTHR48071">
    <property type="entry name" value="SRCR DOMAIN-CONTAINING PROTEIN"/>
    <property type="match status" value="1"/>
</dbReference>
<evidence type="ECO:0000256" key="7">
    <source>
        <dbReference type="ARBA" id="ARBA00023170"/>
    </source>
</evidence>
<keyword evidence="5" id="KW-0472">Membrane</keyword>
<keyword evidence="8" id="KW-0325">Glycoprotein</keyword>
<keyword evidence="6 9" id="KW-1015">Disulfide bond</keyword>
<dbReference type="FunFam" id="3.10.250.10:FF:000011">
    <property type="entry name" value="Scavenger receptor class A member 5"/>
    <property type="match status" value="1"/>
</dbReference>
<dbReference type="Gene3D" id="3.10.250.10">
    <property type="entry name" value="SRCR-like domain"/>
    <property type="match status" value="1"/>
</dbReference>
<comment type="caution">
    <text evidence="9">Lacks conserved residue(s) required for the propagation of feature annotation.</text>
</comment>
<keyword evidence="7" id="KW-0675">Receptor</keyword>
<protein>
    <recommendedName>
        <fullName evidence="11">SRCR domain-containing protein</fullName>
    </recommendedName>
</protein>
<feature type="disulfide bond" evidence="9">
    <location>
        <begin position="278"/>
        <end position="288"/>
    </location>
</feature>
<feature type="compositionally biased region" description="Low complexity" evidence="10">
    <location>
        <begin position="197"/>
        <end position="211"/>
    </location>
</feature>
<dbReference type="PRINTS" id="PR00258">
    <property type="entry name" value="SPERACTRCPTR"/>
</dbReference>